<dbReference type="RefSeq" id="WP_025567400.1">
    <property type="nucleotide sequence ID" value="NZ_BMLZ01000010.1"/>
</dbReference>
<dbReference type="EMBL" id="BMLZ01000010">
    <property type="protein sequence ID" value="GGP29456.1"/>
    <property type="molecule type" value="Genomic_DNA"/>
</dbReference>
<feature type="transmembrane region" description="Helical" evidence="5">
    <location>
        <begin position="12"/>
        <end position="36"/>
    </location>
</feature>
<evidence type="ECO:0000256" key="4">
    <source>
        <dbReference type="ARBA" id="ARBA00023237"/>
    </source>
</evidence>
<reference evidence="7" key="1">
    <citation type="journal article" date="2014" name="Int. J. Syst. Evol. Microbiol.">
        <title>Complete genome of a new Firmicutes species belonging to the dominant human colonic microbiota ('Ruminococcus bicirculans') reveals two chromosomes and a selective capacity to utilize plant glucans.</title>
        <authorList>
            <consortium name="NISC Comparative Sequencing Program"/>
            <person name="Wegmann U."/>
            <person name="Louis P."/>
            <person name="Goesmann A."/>
            <person name="Henrissat B."/>
            <person name="Duncan S.H."/>
            <person name="Flint H.J."/>
        </authorList>
    </citation>
    <scope>NUCLEOTIDE SEQUENCE</scope>
    <source>
        <strain evidence="7">CGMCC 1.8884</strain>
    </source>
</reference>
<dbReference type="InterPro" id="IPR012902">
    <property type="entry name" value="N_methyl_site"/>
</dbReference>
<dbReference type="NCBIfam" id="TIGR02532">
    <property type="entry name" value="IV_pilin_GFxxxE"/>
    <property type="match status" value="1"/>
</dbReference>
<keyword evidence="3" id="KW-0574">Periplasm</keyword>
<dbReference type="PROSITE" id="PS00409">
    <property type="entry name" value="PROKAR_NTER_METHYL"/>
    <property type="match status" value="1"/>
</dbReference>
<dbReference type="Proteomes" id="UP000652720">
    <property type="component" value="Unassembled WGS sequence"/>
</dbReference>
<proteinExistence type="predicted"/>
<dbReference type="Proteomes" id="UP000630135">
    <property type="component" value="Unassembled WGS sequence"/>
</dbReference>
<evidence type="ECO:0000256" key="3">
    <source>
        <dbReference type="ARBA" id="ARBA00022764"/>
    </source>
</evidence>
<dbReference type="Pfam" id="PF07963">
    <property type="entry name" value="N_methyl"/>
    <property type="match status" value="1"/>
</dbReference>
<comment type="subcellular location">
    <subcellularLocation>
        <location evidence="1">Cell outer membrane</location>
        <topology evidence="1">Single-pass membrane protein</topology>
    </subcellularLocation>
    <subcellularLocation>
        <location evidence="2">Periplasm</location>
    </subcellularLocation>
</comment>
<organism evidence="6 9">
    <name type="scientific">Deinococcus wulumuqiensis</name>
    <dbReference type="NCBI Taxonomy" id="980427"/>
    <lineage>
        <taxon>Bacteria</taxon>
        <taxon>Thermotogati</taxon>
        <taxon>Deinococcota</taxon>
        <taxon>Deinococci</taxon>
        <taxon>Deinococcales</taxon>
        <taxon>Deinococcaceae</taxon>
        <taxon>Deinococcus</taxon>
    </lineage>
</organism>
<dbReference type="SUPFAM" id="SSF54523">
    <property type="entry name" value="Pili subunits"/>
    <property type="match status" value="1"/>
</dbReference>
<dbReference type="GO" id="GO:0009279">
    <property type="term" value="C:cell outer membrane"/>
    <property type="evidence" value="ECO:0007669"/>
    <property type="project" value="UniProtKB-SubCell"/>
</dbReference>
<keyword evidence="5" id="KW-0472">Membrane</keyword>
<dbReference type="EMBL" id="BMMA01000012">
    <property type="protein sequence ID" value="GGI82411.1"/>
    <property type="molecule type" value="Genomic_DNA"/>
</dbReference>
<evidence type="ECO:0000313" key="9">
    <source>
        <dbReference type="Proteomes" id="UP000652720"/>
    </source>
</evidence>
<evidence type="ECO:0000256" key="2">
    <source>
        <dbReference type="ARBA" id="ARBA00004418"/>
    </source>
</evidence>
<accession>A0AAV4K4S4</accession>
<reference evidence="6" key="2">
    <citation type="journal article" date="2014" name="Int. J. Syst. Evol. Microbiol.">
        <title>Complete genome sequence of Corynebacterium casei LMG S-19264T (=DSM 44701T), isolated from a smear-ripened cheese.</title>
        <authorList>
            <consortium name="US DOE Joint Genome Institute (JGI-PGF)"/>
            <person name="Walter F."/>
            <person name="Albersmeier A."/>
            <person name="Kalinowski J."/>
            <person name="Ruckert C."/>
        </authorList>
    </citation>
    <scope>NUCLEOTIDE SEQUENCE</scope>
    <source>
        <strain evidence="6">CGMCC 1.8885</strain>
    </source>
</reference>
<dbReference type="GeneID" id="59164775"/>
<name>A0AAV4K4S4_9DEIO</name>
<evidence type="ECO:0000313" key="6">
    <source>
        <dbReference type="EMBL" id="GGI82411.1"/>
    </source>
</evidence>
<dbReference type="InterPro" id="IPR045584">
    <property type="entry name" value="Pilin-like"/>
</dbReference>
<dbReference type="AlphaFoldDB" id="A0AAV4K4S4"/>
<reference evidence="6" key="4">
    <citation type="submission" date="2023-08" db="EMBL/GenBank/DDBJ databases">
        <authorList>
            <person name="Sun Q."/>
            <person name="Zhou Y."/>
        </authorList>
    </citation>
    <scope>NUCLEOTIDE SEQUENCE</scope>
    <source>
        <strain evidence="7">CGMCC 1.8884</strain>
        <strain evidence="6">CGMCC 1.8885</strain>
    </source>
</reference>
<evidence type="ECO:0000256" key="5">
    <source>
        <dbReference type="SAM" id="Phobius"/>
    </source>
</evidence>
<protein>
    <submittedName>
        <fullName evidence="6">Prepilin-type N-terminal cleavage/methylation domain-containing protein</fullName>
    </submittedName>
</protein>
<evidence type="ECO:0000256" key="1">
    <source>
        <dbReference type="ARBA" id="ARBA00004203"/>
    </source>
</evidence>
<evidence type="ECO:0000313" key="8">
    <source>
        <dbReference type="Proteomes" id="UP000630135"/>
    </source>
</evidence>
<dbReference type="GO" id="GO:0042597">
    <property type="term" value="C:periplasmic space"/>
    <property type="evidence" value="ECO:0007669"/>
    <property type="project" value="UniProtKB-SubCell"/>
</dbReference>
<sequence length="295" mass="31102">MNVPDKRVRAEGFTLIELLVAIALLAVVLSALVAFFSQSSRVATESGSRAELQQEILNAQQLIAGRLKEAWYVYPAGYTLQLGASATSTANLRQNPIPNTARTGYANWLTGSDPVLAMVLPPRAAGTCPAESATATVKAAGADFCYRFFAYYPVKRSVWVSGTGGTSAPSASNPGDEPANDNVWVLAEYRKTLYGFTPDSAVPTALDGGDANLLTDYLAPTYATSGFTTSSNTYRMFTLISANGAATSSTNPVSGVTLKLATTRNTGGKVLRLPDQTGTYTITIYPANLGKIASN</sequence>
<keyword evidence="5" id="KW-0812">Transmembrane</keyword>
<comment type="caution">
    <text evidence="6">The sequence shown here is derived from an EMBL/GenBank/DDBJ whole genome shotgun (WGS) entry which is preliminary data.</text>
</comment>
<keyword evidence="5" id="KW-1133">Transmembrane helix</keyword>
<evidence type="ECO:0000313" key="7">
    <source>
        <dbReference type="EMBL" id="GGP29456.1"/>
    </source>
</evidence>
<keyword evidence="8" id="KW-1185">Reference proteome</keyword>
<keyword evidence="4" id="KW-0998">Cell outer membrane</keyword>
<gene>
    <name evidence="7" type="ORF">GCM10008021_11070</name>
    <name evidence="6" type="ORF">GCM10010914_15890</name>
</gene>
<reference evidence="8" key="3">
    <citation type="journal article" date="2019" name="Int. J. Syst. Evol. Microbiol.">
        <title>The Global Catalogue of Microorganisms (GCM) 10K type strain sequencing project: providing services to taxonomists for standard genome sequencing and annotation.</title>
        <authorList>
            <consortium name="The Broad Institute Genomics Platform"/>
            <consortium name="The Broad Institute Genome Sequencing Center for Infectious Disease"/>
            <person name="Wu L."/>
            <person name="Ma J."/>
        </authorList>
    </citation>
    <scope>NUCLEOTIDE SEQUENCE [LARGE SCALE GENOMIC DNA]</scope>
    <source>
        <strain evidence="8">CGMCC 1.8884</strain>
    </source>
</reference>